<keyword evidence="3" id="KW-1185">Reference proteome</keyword>
<gene>
    <name evidence="2" type="ORF">BD410DRAFT_116008</name>
</gene>
<evidence type="ECO:0008006" key="4">
    <source>
        <dbReference type="Google" id="ProtNLM"/>
    </source>
</evidence>
<dbReference type="EMBL" id="ML170167">
    <property type="protein sequence ID" value="TDL24290.1"/>
    <property type="molecule type" value="Genomic_DNA"/>
</dbReference>
<keyword evidence="1" id="KW-0732">Signal</keyword>
<dbReference type="VEuPathDB" id="FungiDB:BD410DRAFT_116008"/>
<protein>
    <recommendedName>
        <fullName evidence="4">Hydrophobin</fullName>
    </recommendedName>
</protein>
<accession>A0A4Y7QBU2</accession>
<sequence length="117" mass="12357">MLAVQSFFLAIMLTTGTVAQQCNQGGSSFSCKDAQAACNTVKAIPIPFGLGETNKQIGVSGSVQVWLMRVASSGTEDNMNELCNEIIQSCCNDQSKMQKSSIALQPGEEGSVQIFSA</sequence>
<proteinExistence type="predicted"/>
<name>A0A4Y7QBU2_9AGAM</name>
<dbReference type="AlphaFoldDB" id="A0A4Y7QBU2"/>
<evidence type="ECO:0000313" key="3">
    <source>
        <dbReference type="Proteomes" id="UP000294933"/>
    </source>
</evidence>
<organism evidence="2 3">
    <name type="scientific">Rickenella mellea</name>
    <dbReference type="NCBI Taxonomy" id="50990"/>
    <lineage>
        <taxon>Eukaryota</taxon>
        <taxon>Fungi</taxon>
        <taxon>Dikarya</taxon>
        <taxon>Basidiomycota</taxon>
        <taxon>Agaricomycotina</taxon>
        <taxon>Agaricomycetes</taxon>
        <taxon>Hymenochaetales</taxon>
        <taxon>Rickenellaceae</taxon>
        <taxon>Rickenella</taxon>
    </lineage>
</organism>
<feature type="chain" id="PRO_5021507485" description="Hydrophobin" evidence="1">
    <location>
        <begin position="20"/>
        <end position="117"/>
    </location>
</feature>
<dbReference type="Proteomes" id="UP000294933">
    <property type="component" value="Unassembled WGS sequence"/>
</dbReference>
<evidence type="ECO:0000313" key="2">
    <source>
        <dbReference type="EMBL" id="TDL24290.1"/>
    </source>
</evidence>
<reference evidence="2 3" key="1">
    <citation type="submission" date="2018-06" db="EMBL/GenBank/DDBJ databases">
        <title>A transcriptomic atlas of mushroom development highlights an independent origin of complex multicellularity.</title>
        <authorList>
            <consortium name="DOE Joint Genome Institute"/>
            <person name="Krizsan K."/>
            <person name="Almasi E."/>
            <person name="Merenyi Z."/>
            <person name="Sahu N."/>
            <person name="Viragh M."/>
            <person name="Koszo T."/>
            <person name="Mondo S."/>
            <person name="Kiss B."/>
            <person name="Balint B."/>
            <person name="Kues U."/>
            <person name="Barry K."/>
            <person name="Hegedus J.C."/>
            <person name="Henrissat B."/>
            <person name="Johnson J."/>
            <person name="Lipzen A."/>
            <person name="Ohm R."/>
            <person name="Nagy I."/>
            <person name="Pangilinan J."/>
            <person name="Yan J."/>
            <person name="Xiong Y."/>
            <person name="Grigoriev I.V."/>
            <person name="Hibbett D.S."/>
            <person name="Nagy L.G."/>
        </authorList>
    </citation>
    <scope>NUCLEOTIDE SEQUENCE [LARGE SCALE GENOMIC DNA]</scope>
    <source>
        <strain evidence="2 3">SZMC22713</strain>
    </source>
</reference>
<evidence type="ECO:0000256" key="1">
    <source>
        <dbReference type="SAM" id="SignalP"/>
    </source>
</evidence>
<feature type="signal peptide" evidence="1">
    <location>
        <begin position="1"/>
        <end position="19"/>
    </location>
</feature>